<evidence type="ECO:0000256" key="2">
    <source>
        <dbReference type="ARBA" id="ARBA00007900"/>
    </source>
</evidence>
<name>A3LS51_PICST</name>
<feature type="coiled-coil region" evidence="8">
    <location>
        <begin position="358"/>
        <end position="385"/>
    </location>
</feature>
<comment type="function">
    <text evidence="7">Member of a perinuclear network that controls recombination at multiple loci to maintain genome stability. Required for rDNA repeat stability.</text>
</comment>
<dbReference type="HOGENOM" id="CLU_038615_0_0_1"/>
<dbReference type="OMA" id="TRSHIFQ"/>
<dbReference type="RefSeq" id="XP_001383875.2">
    <property type="nucleotide sequence ID" value="XM_001383838.1"/>
</dbReference>
<feature type="transmembrane region" description="Helical" evidence="10">
    <location>
        <begin position="38"/>
        <end position="61"/>
    </location>
</feature>
<feature type="compositionally biased region" description="Polar residues" evidence="9">
    <location>
        <begin position="527"/>
        <end position="544"/>
    </location>
</feature>
<dbReference type="AlphaFoldDB" id="A3LS51"/>
<feature type="transmembrane region" description="Helical" evidence="10">
    <location>
        <begin position="239"/>
        <end position="257"/>
    </location>
</feature>
<dbReference type="PANTHER" id="PTHR28293">
    <property type="entry name" value="NUCLEAR RIM PROTEIN 1"/>
    <property type="match status" value="1"/>
</dbReference>
<reference evidence="11 12" key="1">
    <citation type="journal article" date="2007" name="Nat. Biotechnol.">
        <title>Genome sequence of the lignocellulose-bioconverting and xylose-fermenting yeast Pichia stipitis.</title>
        <authorList>
            <person name="Jeffries T.W."/>
            <person name="Grigoriev I.V."/>
            <person name="Grimwood J."/>
            <person name="Laplaza J.M."/>
            <person name="Aerts A."/>
            <person name="Salamov A."/>
            <person name="Schmutz J."/>
            <person name="Lindquist E."/>
            <person name="Dehal P."/>
            <person name="Shapiro H."/>
            <person name="Jin Y.S."/>
            <person name="Passoth V."/>
            <person name="Richardson P.M."/>
        </authorList>
    </citation>
    <scope>NUCLEOTIDE SEQUENCE [LARGE SCALE GENOMIC DNA]</scope>
    <source>
        <strain evidence="12">ATCC 58785 / CBS 6054 / NBRC 10063 / NRRL Y-11545</strain>
    </source>
</reference>
<proteinExistence type="inferred from homology"/>
<keyword evidence="8" id="KW-0175">Coiled coil</keyword>
<keyword evidence="5 10" id="KW-1133">Transmembrane helix</keyword>
<dbReference type="GO" id="GO:0031965">
    <property type="term" value="C:nuclear membrane"/>
    <property type="evidence" value="ECO:0007669"/>
    <property type="project" value="UniProtKB-SubCell"/>
</dbReference>
<dbReference type="GeneID" id="4838099"/>
<evidence type="ECO:0000313" key="12">
    <source>
        <dbReference type="Proteomes" id="UP000002258"/>
    </source>
</evidence>
<dbReference type="PANTHER" id="PTHR28293:SF1">
    <property type="entry name" value="NUCLEAR RIM PROTEIN 1"/>
    <property type="match status" value="1"/>
</dbReference>
<evidence type="ECO:0000256" key="6">
    <source>
        <dbReference type="ARBA" id="ARBA00023136"/>
    </source>
</evidence>
<dbReference type="eggNOG" id="ENOG502S7S0">
    <property type="taxonomic scope" value="Eukaryota"/>
</dbReference>
<evidence type="ECO:0000256" key="7">
    <source>
        <dbReference type="ARBA" id="ARBA00024979"/>
    </source>
</evidence>
<keyword evidence="4 10" id="KW-0812">Transmembrane</keyword>
<organism evidence="11 12">
    <name type="scientific">Scheffersomyces stipitis (strain ATCC 58785 / CBS 6054 / NBRC 10063 / NRRL Y-11545)</name>
    <name type="common">Yeast</name>
    <name type="synonym">Pichia stipitis</name>
    <dbReference type="NCBI Taxonomy" id="322104"/>
    <lineage>
        <taxon>Eukaryota</taxon>
        <taxon>Fungi</taxon>
        <taxon>Dikarya</taxon>
        <taxon>Ascomycota</taxon>
        <taxon>Saccharomycotina</taxon>
        <taxon>Pichiomycetes</taxon>
        <taxon>Debaryomycetaceae</taxon>
        <taxon>Scheffersomyces</taxon>
    </lineage>
</organism>
<feature type="transmembrane region" description="Helical" evidence="10">
    <location>
        <begin position="211"/>
        <end position="227"/>
    </location>
</feature>
<dbReference type="InterPro" id="IPR018819">
    <property type="entry name" value="Nur1/Mug154"/>
</dbReference>
<evidence type="ECO:0000256" key="4">
    <source>
        <dbReference type="ARBA" id="ARBA00022692"/>
    </source>
</evidence>
<feature type="transmembrane region" description="Helical" evidence="10">
    <location>
        <begin position="110"/>
        <end position="133"/>
    </location>
</feature>
<keyword evidence="12" id="KW-1185">Reference proteome</keyword>
<feature type="compositionally biased region" description="Polar residues" evidence="9">
    <location>
        <begin position="444"/>
        <end position="478"/>
    </location>
</feature>
<dbReference type="GO" id="GO:0007096">
    <property type="term" value="P:regulation of exit from mitosis"/>
    <property type="evidence" value="ECO:0007669"/>
    <property type="project" value="TreeGrafter"/>
</dbReference>
<feature type="region of interest" description="Disordered" evidence="9">
    <location>
        <begin position="444"/>
        <end position="562"/>
    </location>
</feature>
<dbReference type="OrthoDB" id="3363151at2759"/>
<evidence type="ECO:0000256" key="10">
    <source>
        <dbReference type="SAM" id="Phobius"/>
    </source>
</evidence>
<dbReference type="EMBL" id="CP000497">
    <property type="protein sequence ID" value="ABN65846.2"/>
    <property type="molecule type" value="Genomic_DNA"/>
</dbReference>
<accession>A3LS51</accession>
<evidence type="ECO:0000256" key="1">
    <source>
        <dbReference type="ARBA" id="ARBA00004232"/>
    </source>
</evidence>
<evidence type="ECO:0000256" key="9">
    <source>
        <dbReference type="SAM" id="MobiDB-lite"/>
    </source>
</evidence>
<feature type="compositionally biased region" description="Low complexity" evidence="9">
    <location>
        <begin position="510"/>
        <end position="526"/>
    </location>
</feature>
<protein>
    <recommendedName>
        <fullName evidence="3">Nuclear rim protein 1</fullName>
    </recommendedName>
</protein>
<keyword evidence="6 10" id="KW-0472">Membrane</keyword>
<dbReference type="Pfam" id="PF10332">
    <property type="entry name" value="DUF2418"/>
    <property type="match status" value="1"/>
</dbReference>
<dbReference type="InParanoid" id="A3LS51"/>
<evidence type="ECO:0000256" key="5">
    <source>
        <dbReference type="ARBA" id="ARBA00022989"/>
    </source>
</evidence>
<dbReference type="KEGG" id="pic:PICST_30925"/>
<comment type="subcellular location">
    <subcellularLocation>
        <location evidence="1">Nucleus membrane</location>
        <topology evidence="1">Multi-pass membrane protein</topology>
    </subcellularLocation>
</comment>
<evidence type="ECO:0000256" key="8">
    <source>
        <dbReference type="SAM" id="Coils"/>
    </source>
</evidence>
<evidence type="ECO:0000256" key="3">
    <source>
        <dbReference type="ARBA" id="ARBA00018310"/>
    </source>
</evidence>
<feature type="compositionally biased region" description="Low complexity" evidence="9">
    <location>
        <begin position="480"/>
        <end position="500"/>
    </location>
</feature>
<evidence type="ECO:0000313" key="11">
    <source>
        <dbReference type="EMBL" id="ABN65846.2"/>
    </source>
</evidence>
<gene>
    <name evidence="11" type="ORF">PICST_30925</name>
</gene>
<dbReference type="FunCoup" id="A3LS51">
    <property type="interactions" value="28"/>
</dbReference>
<dbReference type="Proteomes" id="UP000002258">
    <property type="component" value="Chromosome 3"/>
</dbReference>
<sequence>MAKKLIRRQSIFSKIKSYPFDFYLYINEVALSIEWDEYIWTIAMPLGVLLTMTSFVIQAVLNYYNSINSKSNNALFSSDYYKYERLKSSMLSGNRRSLIASEEKHITTSFVWFLNTVSTAIIVISLVNTFQIFSARRSYGLLYCKRKPASSSVLKSSLQSISVLMKVLEYISEHFFQVSEDTTHIEEEDDDEENINEDEIWQLNVWDPSKFSLYVFMTLNPVNLLLIHNLTSIASTSSMLFGIGSIASISATFYFVISRFLDLINDKQILYQEMFQEYNNKFVKPKTNILKKDLMIDATQGPYESEVLVDINPYLFNKSRLFVTHDVKGRQINEYVQPDEDEARDNSIREQIQNSVLLKDSTEILARLRHDNENLMARNNQFNRRLSAMGEDQHYSFVRSHDNDVGEDEHDRDWYTSSTPFTSRHHNVESSRFSIPKLERNSSISYTPRLQSPSFFNRSPSPIRSGGHTPSLQRSPSPVRSPSLNRRPSINNRSPSRPSPAKQFLGFEPLPFNKSINNNNLNKSPFRSPSPTRQGFTDQYQPFRSPSPKRHPPSESPKPKWK</sequence>
<dbReference type="GO" id="GO:0043007">
    <property type="term" value="P:maintenance of rDNA"/>
    <property type="evidence" value="ECO:0007669"/>
    <property type="project" value="TreeGrafter"/>
</dbReference>
<comment type="similarity">
    <text evidence="2">Belongs to the NUR1 family.</text>
</comment>